<reference evidence="1 2" key="1">
    <citation type="submission" date="2017-11" db="EMBL/GenBank/DDBJ databases">
        <title>De-novo sequencing of pomegranate (Punica granatum L.) genome.</title>
        <authorList>
            <person name="Akparov Z."/>
            <person name="Amiraslanov A."/>
            <person name="Hajiyeva S."/>
            <person name="Abbasov M."/>
            <person name="Kaur K."/>
            <person name="Hamwieh A."/>
            <person name="Solovyev V."/>
            <person name="Salamov A."/>
            <person name="Braich B."/>
            <person name="Kosarev P."/>
            <person name="Mahmoud A."/>
            <person name="Hajiyev E."/>
            <person name="Babayeva S."/>
            <person name="Izzatullayeva V."/>
            <person name="Mammadov A."/>
            <person name="Mammadov A."/>
            <person name="Sharifova S."/>
            <person name="Ojaghi J."/>
            <person name="Eynullazada K."/>
            <person name="Bayramov B."/>
            <person name="Abdulazimova A."/>
            <person name="Shahmuradov I."/>
        </authorList>
    </citation>
    <scope>NUCLEOTIDE SEQUENCE [LARGE SCALE GENOMIC DNA]</scope>
    <source>
        <strain evidence="2">cv. AG2017</strain>
        <tissue evidence="1">Leaf</tissue>
    </source>
</reference>
<evidence type="ECO:0000313" key="1">
    <source>
        <dbReference type="EMBL" id="PKI78403.1"/>
    </source>
</evidence>
<name>A0A2I0LCK8_PUNGR</name>
<accession>A0A2I0LCK8</accession>
<proteinExistence type="predicted"/>
<gene>
    <name evidence="1" type="ORF">CRG98_001224</name>
</gene>
<dbReference type="EMBL" id="PGOL01000052">
    <property type="protein sequence ID" value="PKI78403.1"/>
    <property type="molecule type" value="Genomic_DNA"/>
</dbReference>
<keyword evidence="2" id="KW-1185">Reference proteome</keyword>
<organism evidence="1 2">
    <name type="scientific">Punica granatum</name>
    <name type="common">Pomegranate</name>
    <dbReference type="NCBI Taxonomy" id="22663"/>
    <lineage>
        <taxon>Eukaryota</taxon>
        <taxon>Viridiplantae</taxon>
        <taxon>Streptophyta</taxon>
        <taxon>Embryophyta</taxon>
        <taxon>Tracheophyta</taxon>
        <taxon>Spermatophyta</taxon>
        <taxon>Magnoliopsida</taxon>
        <taxon>eudicotyledons</taxon>
        <taxon>Gunneridae</taxon>
        <taxon>Pentapetalae</taxon>
        <taxon>rosids</taxon>
        <taxon>malvids</taxon>
        <taxon>Myrtales</taxon>
        <taxon>Lythraceae</taxon>
        <taxon>Punica</taxon>
    </lineage>
</organism>
<dbReference type="AlphaFoldDB" id="A0A2I0LCK8"/>
<protein>
    <submittedName>
        <fullName evidence="1">Uncharacterized protein</fullName>
    </submittedName>
</protein>
<evidence type="ECO:0000313" key="2">
    <source>
        <dbReference type="Proteomes" id="UP000233551"/>
    </source>
</evidence>
<sequence>MDSASGHSTSRYGEIKTVGGLPAKQKARLKEKLQADSKTQLLGRLTDLKREEEASCNLYESKRLSAISPWRKPRGLMVHIGFHEFFPSR</sequence>
<comment type="caution">
    <text evidence="1">The sequence shown here is derived from an EMBL/GenBank/DDBJ whole genome shotgun (WGS) entry which is preliminary data.</text>
</comment>
<dbReference type="Proteomes" id="UP000233551">
    <property type="component" value="Unassembled WGS sequence"/>
</dbReference>